<dbReference type="PANTHER" id="PTHR41521">
    <property type="match status" value="1"/>
</dbReference>
<dbReference type="PANTHER" id="PTHR41521:SF4">
    <property type="entry name" value="BLR0684 PROTEIN"/>
    <property type="match status" value="1"/>
</dbReference>
<dbReference type="SUPFAM" id="SSF54909">
    <property type="entry name" value="Dimeric alpha+beta barrel"/>
    <property type="match status" value="1"/>
</dbReference>
<evidence type="ECO:0000259" key="1">
    <source>
        <dbReference type="Pfam" id="PF07045"/>
    </source>
</evidence>
<evidence type="ECO:0000313" key="2">
    <source>
        <dbReference type="EMBL" id="MCU7380546.1"/>
    </source>
</evidence>
<dbReference type="EMBL" id="JAOSHN010000011">
    <property type="protein sequence ID" value="MCU7380546.1"/>
    <property type="molecule type" value="Genomic_DNA"/>
</dbReference>
<comment type="caution">
    <text evidence="2">The sequence shown here is derived from an EMBL/GenBank/DDBJ whole genome shotgun (WGS) entry which is preliminary data.</text>
</comment>
<dbReference type="Proteomes" id="UP001065549">
    <property type="component" value="Unassembled WGS sequence"/>
</dbReference>
<organism evidence="2 3">
    <name type="scientific">Hominibacterium faecale</name>
    <dbReference type="NCBI Taxonomy" id="2839743"/>
    <lineage>
        <taxon>Bacteria</taxon>
        <taxon>Bacillati</taxon>
        <taxon>Bacillota</taxon>
        <taxon>Clostridia</taxon>
        <taxon>Peptostreptococcales</taxon>
        <taxon>Anaerovoracaceae</taxon>
        <taxon>Hominibacterium</taxon>
    </lineage>
</organism>
<name>A0A9J6QYL1_9FIRM</name>
<proteinExistence type="predicted"/>
<evidence type="ECO:0000313" key="3">
    <source>
        <dbReference type="Proteomes" id="UP001065549"/>
    </source>
</evidence>
<dbReference type="AlphaFoldDB" id="A0A9J6QYL1"/>
<dbReference type="InterPro" id="IPR011008">
    <property type="entry name" value="Dimeric_a/b-barrel"/>
</dbReference>
<dbReference type="RefSeq" id="WP_253019356.1">
    <property type="nucleotide sequence ID" value="NZ_JAOSHN010000011.1"/>
</dbReference>
<dbReference type="Gene3D" id="3.30.70.100">
    <property type="match status" value="1"/>
</dbReference>
<protein>
    <submittedName>
        <fullName evidence="2">DUF1330 domain-containing protein</fullName>
    </submittedName>
</protein>
<accession>A0A9J6QYL1</accession>
<gene>
    <name evidence="2" type="ORF">OBO34_19735</name>
</gene>
<feature type="domain" description="DUF1330" evidence="1">
    <location>
        <begin position="4"/>
        <end position="98"/>
    </location>
</feature>
<dbReference type="Pfam" id="PF07045">
    <property type="entry name" value="DUF1330"/>
    <property type="match status" value="1"/>
</dbReference>
<sequence length="99" mass="11562">MAWYFIVDTYIDEQRGRGEYDDYIREVKPIVEHYGGVYLARMDTPCSLSEKRQPQRVIIVRFDTREQLDQCFSSSEYKAIMSKRTGSVDSRAVIVEGLV</sequence>
<dbReference type="InterPro" id="IPR010753">
    <property type="entry name" value="DUF1330"/>
</dbReference>
<reference evidence="2" key="1">
    <citation type="submission" date="2022-09" db="EMBL/GenBank/DDBJ databases">
        <title>Culturomic study of gut microbiota in children with autism spectrum disorder.</title>
        <authorList>
            <person name="Efimov B.A."/>
            <person name="Chaplin A.V."/>
            <person name="Sokolova S.R."/>
            <person name="Pikina A.P."/>
            <person name="Korzhanova M."/>
            <person name="Belova V."/>
            <person name="Korostin D."/>
        </authorList>
    </citation>
    <scope>NUCLEOTIDE SEQUENCE</scope>
    <source>
        <strain evidence="2">ASD5510</strain>
    </source>
</reference>
<keyword evidence="3" id="KW-1185">Reference proteome</keyword>